<dbReference type="InterPro" id="IPR001387">
    <property type="entry name" value="Cro/C1-type_HTH"/>
</dbReference>
<dbReference type="Pfam" id="PF13560">
    <property type="entry name" value="HTH_31"/>
    <property type="match status" value="1"/>
</dbReference>
<evidence type="ECO:0000313" key="3">
    <source>
        <dbReference type="Proteomes" id="UP000444960"/>
    </source>
</evidence>
<keyword evidence="3" id="KW-1185">Reference proteome</keyword>
<dbReference type="OrthoDB" id="5148209at2"/>
<evidence type="ECO:0000259" key="1">
    <source>
        <dbReference type="PROSITE" id="PS50943"/>
    </source>
</evidence>
<dbReference type="Gene3D" id="1.10.260.40">
    <property type="entry name" value="lambda repressor-like DNA-binding domains"/>
    <property type="match status" value="1"/>
</dbReference>
<dbReference type="SMART" id="SM00530">
    <property type="entry name" value="HTH_XRE"/>
    <property type="match status" value="1"/>
</dbReference>
<dbReference type="InterPro" id="IPR010982">
    <property type="entry name" value="Lambda_DNA-bd_dom_sf"/>
</dbReference>
<name>A0A7I9V892_9ACTN</name>
<organism evidence="2 3">
    <name type="scientific">Gordonia spumicola</name>
    <dbReference type="NCBI Taxonomy" id="589161"/>
    <lineage>
        <taxon>Bacteria</taxon>
        <taxon>Bacillati</taxon>
        <taxon>Actinomycetota</taxon>
        <taxon>Actinomycetes</taxon>
        <taxon>Mycobacteriales</taxon>
        <taxon>Gordoniaceae</taxon>
        <taxon>Gordonia</taxon>
    </lineage>
</organism>
<dbReference type="Proteomes" id="UP000444960">
    <property type="component" value="Unassembled WGS sequence"/>
</dbReference>
<reference evidence="3" key="1">
    <citation type="submission" date="2019-06" db="EMBL/GenBank/DDBJ databases">
        <title>Gordonia isolated from sludge of a wastewater treatment plant.</title>
        <authorList>
            <person name="Tamura T."/>
            <person name="Aoyama K."/>
            <person name="Kang Y."/>
            <person name="Saito S."/>
            <person name="Akiyama N."/>
            <person name="Yazawa K."/>
            <person name="Gonoi T."/>
            <person name="Mikami Y."/>
        </authorList>
    </citation>
    <scope>NUCLEOTIDE SEQUENCE [LARGE SCALE GENOMIC DNA]</scope>
    <source>
        <strain evidence="3">NBRC 107696</strain>
    </source>
</reference>
<dbReference type="RefSeq" id="WP_161895239.1">
    <property type="nucleotide sequence ID" value="NZ_BJOV01000003.1"/>
</dbReference>
<dbReference type="AlphaFoldDB" id="A0A7I9V892"/>
<feature type="domain" description="HTH cro/C1-type" evidence="1">
    <location>
        <begin position="27"/>
        <end position="81"/>
    </location>
</feature>
<accession>A0A7I9V892</accession>
<comment type="caution">
    <text evidence="2">The sequence shown here is derived from an EMBL/GenBank/DDBJ whole genome shotgun (WGS) entry which is preliminary data.</text>
</comment>
<dbReference type="EMBL" id="BJOV01000003">
    <property type="protein sequence ID" value="GEE01444.1"/>
    <property type="molecule type" value="Genomic_DNA"/>
</dbReference>
<dbReference type="PROSITE" id="PS50943">
    <property type="entry name" value="HTH_CROC1"/>
    <property type="match status" value="1"/>
</dbReference>
<dbReference type="GO" id="GO:0003677">
    <property type="term" value="F:DNA binding"/>
    <property type="evidence" value="ECO:0007669"/>
    <property type="project" value="InterPro"/>
</dbReference>
<evidence type="ECO:0000313" key="2">
    <source>
        <dbReference type="EMBL" id="GEE01444.1"/>
    </source>
</evidence>
<sequence length="97" mass="10160">MPAPDASIPQRELLARPVRREAVGRALKAARIAASLNKQQAVAASGVSRHSLMRLEAGSGSMNLDRLWSLARAYGTTPSAILAAAEADPDAAETLKP</sequence>
<gene>
    <name evidence="2" type="ORF">nbrc107696_18900</name>
</gene>
<dbReference type="SUPFAM" id="SSF47413">
    <property type="entry name" value="lambda repressor-like DNA-binding domains"/>
    <property type="match status" value="1"/>
</dbReference>
<proteinExistence type="predicted"/>
<dbReference type="CDD" id="cd00093">
    <property type="entry name" value="HTH_XRE"/>
    <property type="match status" value="1"/>
</dbReference>
<protein>
    <recommendedName>
        <fullName evidence="1">HTH cro/C1-type domain-containing protein</fullName>
    </recommendedName>
</protein>